<proteinExistence type="inferred from homology"/>
<keyword evidence="5 6" id="KW-0687">Ribonucleoprotein</keyword>
<evidence type="ECO:0000256" key="2">
    <source>
        <dbReference type="ARBA" id="ARBA00022730"/>
    </source>
</evidence>
<dbReference type="InterPro" id="IPR036789">
    <property type="entry name" value="Ribosomal_uL6-like_a/b-dom_sf"/>
</dbReference>
<dbReference type="EMBL" id="FOIL01000029">
    <property type="protein sequence ID" value="SET63957.1"/>
    <property type="molecule type" value="Genomic_DNA"/>
</dbReference>
<dbReference type="GO" id="GO:0002181">
    <property type="term" value="P:cytoplasmic translation"/>
    <property type="evidence" value="ECO:0007669"/>
    <property type="project" value="TreeGrafter"/>
</dbReference>
<keyword evidence="3 6" id="KW-0694">RNA-binding</keyword>
<dbReference type="NCBIfam" id="TIGR03654">
    <property type="entry name" value="L6_bact"/>
    <property type="match status" value="1"/>
</dbReference>
<organism evidence="10 12">
    <name type="scientific">[Clostridium] aminophilum</name>
    <dbReference type="NCBI Taxonomy" id="1526"/>
    <lineage>
        <taxon>Bacteria</taxon>
        <taxon>Bacillati</taxon>
        <taxon>Bacillota</taxon>
        <taxon>Clostridia</taxon>
        <taxon>Lachnospirales</taxon>
        <taxon>Lachnospiraceae</taxon>
    </lineage>
</organism>
<accession>A0A1I0G264</accession>
<protein>
    <recommendedName>
        <fullName evidence="6">Large ribosomal subunit protein uL6</fullName>
    </recommendedName>
</protein>
<sequence>MSRIGRLPVVIPAGVTVTIKENNEVTVKGPKGELTRTFAPELTIEQKEVEHEDKKVNEIVITRPNDLKRIKALHGLTRSLINNMVHGVTEGYEKKLEINGVGYRAVKQGKKLVLTLGYSHPVEMEDPEGVETVVDGSLTIFVRGISKEKVGQYAAEIRSKRAPEPYKGKGIKYADEVIRRKVGKTGKK</sequence>
<dbReference type="Gene3D" id="3.90.930.12">
    <property type="entry name" value="Ribosomal protein L6, alpha-beta domain"/>
    <property type="match status" value="2"/>
</dbReference>
<dbReference type="EMBL" id="FOZC01000004">
    <property type="protein sequence ID" value="SFR71425.1"/>
    <property type="molecule type" value="Genomic_DNA"/>
</dbReference>
<evidence type="ECO:0000256" key="4">
    <source>
        <dbReference type="ARBA" id="ARBA00022980"/>
    </source>
</evidence>
<keyword evidence="4 6" id="KW-0689">Ribosomal protein</keyword>
<dbReference type="InterPro" id="IPR002358">
    <property type="entry name" value="Ribosomal_uL6_CS"/>
</dbReference>
<dbReference type="Proteomes" id="UP000214760">
    <property type="component" value="Unassembled WGS sequence"/>
</dbReference>
<evidence type="ECO:0000259" key="9">
    <source>
        <dbReference type="Pfam" id="PF00347"/>
    </source>
</evidence>
<reference evidence="12 13" key="1">
    <citation type="submission" date="2016-10" db="EMBL/GenBank/DDBJ databases">
        <authorList>
            <person name="de Groot N.N."/>
        </authorList>
    </citation>
    <scope>NUCLEOTIDE SEQUENCE [LARGE SCALE GENOMIC DNA]</scope>
    <source>
        <strain evidence="11 13">F</strain>
        <strain evidence="10 12">KH1P1</strain>
    </source>
</reference>
<evidence type="ECO:0000256" key="3">
    <source>
        <dbReference type="ARBA" id="ARBA00022884"/>
    </source>
</evidence>
<dbReference type="PIRSF" id="PIRSF002162">
    <property type="entry name" value="Ribosomal_L6"/>
    <property type="match status" value="1"/>
</dbReference>
<evidence type="ECO:0000256" key="5">
    <source>
        <dbReference type="ARBA" id="ARBA00023274"/>
    </source>
</evidence>
<dbReference type="FunFam" id="3.90.930.12:FF:000001">
    <property type="entry name" value="50S ribosomal protein L6"/>
    <property type="match status" value="1"/>
</dbReference>
<evidence type="ECO:0000313" key="13">
    <source>
        <dbReference type="Proteomes" id="UP000214760"/>
    </source>
</evidence>
<dbReference type="PANTHER" id="PTHR11655:SF14">
    <property type="entry name" value="LARGE RIBOSOMAL SUBUNIT PROTEIN UL6M"/>
    <property type="match status" value="1"/>
</dbReference>
<dbReference type="FunFam" id="3.90.930.12:FF:000002">
    <property type="entry name" value="50S ribosomal protein L6"/>
    <property type="match status" value="1"/>
</dbReference>
<dbReference type="OrthoDB" id="9805007at2"/>
<gene>
    <name evidence="6" type="primary">rplF</name>
    <name evidence="11" type="ORF">SAMN02910262_00946</name>
    <name evidence="10" type="ORF">SAMN04487771_102933</name>
</gene>
<evidence type="ECO:0000313" key="12">
    <source>
        <dbReference type="Proteomes" id="UP000199820"/>
    </source>
</evidence>
<feature type="domain" description="Large ribosomal subunit protein uL6 alpha-beta" evidence="9">
    <location>
        <begin position="11"/>
        <end position="91"/>
    </location>
</feature>
<dbReference type="PROSITE" id="PS00525">
    <property type="entry name" value="RIBOSOMAL_L6_1"/>
    <property type="match status" value="1"/>
</dbReference>
<evidence type="ECO:0000256" key="1">
    <source>
        <dbReference type="ARBA" id="ARBA00009356"/>
    </source>
</evidence>
<dbReference type="GO" id="GO:0003735">
    <property type="term" value="F:structural constituent of ribosome"/>
    <property type="evidence" value="ECO:0007669"/>
    <property type="project" value="UniProtKB-UniRule"/>
</dbReference>
<dbReference type="InterPro" id="IPR000702">
    <property type="entry name" value="Ribosomal_uL6-like"/>
</dbReference>
<comment type="function">
    <text evidence="6 8">This protein binds to the 23S rRNA, and is important in its secondary structure. It is located near the subunit interface in the base of the L7/L12 stalk, and near the tRNA binding site of the peptidyltransferase center.</text>
</comment>
<dbReference type="Pfam" id="PF00347">
    <property type="entry name" value="Ribosomal_L6"/>
    <property type="match status" value="2"/>
</dbReference>
<dbReference type="PANTHER" id="PTHR11655">
    <property type="entry name" value="60S/50S RIBOSOMAL PROTEIN L6/L9"/>
    <property type="match status" value="1"/>
</dbReference>
<dbReference type="SUPFAM" id="SSF56053">
    <property type="entry name" value="Ribosomal protein L6"/>
    <property type="match status" value="2"/>
</dbReference>
<dbReference type="InterPro" id="IPR019906">
    <property type="entry name" value="Ribosomal_uL6_bac-type"/>
</dbReference>
<evidence type="ECO:0000256" key="6">
    <source>
        <dbReference type="HAMAP-Rule" id="MF_01365"/>
    </source>
</evidence>
<dbReference type="PRINTS" id="PR00059">
    <property type="entry name" value="RIBOSOMALL6"/>
</dbReference>
<dbReference type="STRING" id="1526.SAMN02910262_00946"/>
<dbReference type="InterPro" id="IPR020040">
    <property type="entry name" value="Ribosomal_uL6_a/b-dom"/>
</dbReference>
<evidence type="ECO:0000313" key="10">
    <source>
        <dbReference type="EMBL" id="SET63957.1"/>
    </source>
</evidence>
<dbReference type="HAMAP" id="MF_01365_B">
    <property type="entry name" value="Ribosomal_uL6_B"/>
    <property type="match status" value="1"/>
</dbReference>
<dbReference type="AlphaFoldDB" id="A0A1I0G264"/>
<evidence type="ECO:0000256" key="7">
    <source>
        <dbReference type="RuleBase" id="RU003869"/>
    </source>
</evidence>
<comment type="subunit">
    <text evidence="6">Part of the 50S ribosomal subunit.</text>
</comment>
<evidence type="ECO:0000256" key="8">
    <source>
        <dbReference type="RuleBase" id="RU003870"/>
    </source>
</evidence>
<dbReference type="GO" id="GO:0019843">
    <property type="term" value="F:rRNA binding"/>
    <property type="evidence" value="ECO:0007669"/>
    <property type="project" value="UniProtKB-UniRule"/>
</dbReference>
<keyword evidence="2 6" id="KW-0699">rRNA-binding</keyword>
<dbReference type="Proteomes" id="UP000199820">
    <property type="component" value="Unassembled WGS sequence"/>
</dbReference>
<evidence type="ECO:0000313" key="11">
    <source>
        <dbReference type="EMBL" id="SFR71425.1"/>
    </source>
</evidence>
<name>A0A1I0G264_9FIRM</name>
<dbReference type="eggNOG" id="COG0097">
    <property type="taxonomic scope" value="Bacteria"/>
</dbReference>
<feature type="domain" description="Large ribosomal subunit protein uL6 alpha-beta" evidence="9">
    <location>
        <begin position="100"/>
        <end position="173"/>
    </location>
</feature>
<comment type="similarity">
    <text evidence="1 6 7">Belongs to the universal ribosomal protein uL6 family.</text>
</comment>
<dbReference type="GO" id="GO:0022625">
    <property type="term" value="C:cytosolic large ribosomal subunit"/>
    <property type="evidence" value="ECO:0007669"/>
    <property type="project" value="UniProtKB-UniRule"/>
</dbReference>
<keyword evidence="12" id="KW-1185">Reference proteome</keyword>
<dbReference type="RefSeq" id="WP_031471908.1">
    <property type="nucleotide sequence ID" value="NZ_FOIL01000029.1"/>
</dbReference>